<keyword evidence="4" id="KW-0186">Copper</keyword>
<evidence type="ECO:0000313" key="5">
    <source>
        <dbReference type="Proteomes" id="UP000046393"/>
    </source>
</evidence>
<accession>A0A0N5AW77</accession>
<reference evidence="6" key="1">
    <citation type="submission" date="2017-02" db="UniProtKB">
        <authorList>
            <consortium name="WormBaseParasite"/>
        </authorList>
    </citation>
    <scope>IDENTIFICATION</scope>
</reference>
<comment type="similarity">
    <text evidence="4">Belongs to the copper transporter (Ctr) (TC 1.A.56) family. SLC31A subfamily.</text>
</comment>
<feature type="transmembrane region" description="Helical" evidence="4">
    <location>
        <begin position="48"/>
        <end position="76"/>
    </location>
</feature>
<dbReference type="Pfam" id="PF04145">
    <property type="entry name" value="Ctr"/>
    <property type="match status" value="1"/>
</dbReference>
<evidence type="ECO:0000256" key="2">
    <source>
        <dbReference type="ARBA" id="ARBA00022989"/>
    </source>
</evidence>
<dbReference type="GO" id="GO:0005375">
    <property type="term" value="F:copper ion transmembrane transporter activity"/>
    <property type="evidence" value="ECO:0007669"/>
    <property type="project" value="UniProtKB-UniRule"/>
</dbReference>
<dbReference type="AlphaFoldDB" id="A0A0N5AW77"/>
<name>A0A0N5AW77_9BILA</name>
<proteinExistence type="inferred from homology"/>
<keyword evidence="1 4" id="KW-0812">Transmembrane</keyword>
<protein>
    <recommendedName>
        <fullName evidence="4">Copper transport protein</fullName>
    </recommendedName>
</protein>
<evidence type="ECO:0000313" key="6">
    <source>
        <dbReference type="WBParaSite" id="SMUV_0000916701-mRNA-1"/>
    </source>
</evidence>
<keyword evidence="4" id="KW-0813">Transport</keyword>
<sequence>MRKFCKFKRELNQQFGDYYQIYNVPPGNYGEFLGPDGFPVHYRRSMALLCFCQTTAEAFIIFCVFSFNLWILLAVICGETLGYWLLIGEPVINPVITE</sequence>
<comment type="subcellular location">
    <subcellularLocation>
        <location evidence="4">Membrane</location>
        <topology evidence="4">Multi-pass membrane protein</topology>
    </subcellularLocation>
</comment>
<keyword evidence="5" id="KW-1185">Reference proteome</keyword>
<keyword evidence="4" id="KW-0406">Ion transport</keyword>
<organism evidence="5 6">
    <name type="scientific">Syphacia muris</name>
    <dbReference type="NCBI Taxonomy" id="451379"/>
    <lineage>
        <taxon>Eukaryota</taxon>
        <taxon>Metazoa</taxon>
        <taxon>Ecdysozoa</taxon>
        <taxon>Nematoda</taxon>
        <taxon>Chromadorea</taxon>
        <taxon>Rhabditida</taxon>
        <taxon>Spirurina</taxon>
        <taxon>Oxyuridomorpha</taxon>
        <taxon>Oxyuroidea</taxon>
        <taxon>Oxyuridae</taxon>
        <taxon>Syphacia</taxon>
    </lineage>
</organism>
<evidence type="ECO:0000256" key="4">
    <source>
        <dbReference type="RuleBase" id="RU367022"/>
    </source>
</evidence>
<keyword evidence="3 4" id="KW-0472">Membrane</keyword>
<dbReference type="InterPro" id="IPR007274">
    <property type="entry name" value="Cop_transporter"/>
</dbReference>
<dbReference type="WBParaSite" id="SMUV_0000916701-mRNA-1">
    <property type="protein sequence ID" value="SMUV_0000916701-mRNA-1"/>
    <property type="gene ID" value="SMUV_0000916701"/>
</dbReference>
<dbReference type="Proteomes" id="UP000046393">
    <property type="component" value="Unplaced"/>
</dbReference>
<evidence type="ECO:0000256" key="1">
    <source>
        <dbReference type="ARBA" id="ARBA00022692"/>
    </source>
</evidence>
<keyword evidence="2 4" id="KW-1133">Transmembrane helix</keyword>
<dbReference type="GO" id="GO:0016020">
    <property type="term" value="C:membrane"/>
    <property type="evidence" value="ECO:0007669"/>
    <property type="project" value="UniProtKB-SubCell"/>
</dbReference>
<keyword evidence="4" id="KW-0187">Copper transport</keyword>
<evidence type="ECO:0000256" key="3">
    <source>
        <dbReference type="ARBA" id="ARBA00023136"/>
    </source>
</evidence>